<dbReference type="RefSeq" id="WP_101359815.1">
    <property type="nucleotide sequence ID" value="NZ_NKXO01000061.1"/>
</dbReference>
<dbReference type="AlphaFoldDB" id="A0A2N3I4S5"/>
<evidence type="ECO:0000313" key="1">
    <source>
        <dbReference type="EMBL" id="PKQ65291.1"/>
    </source>
</evidence>
<dbReference type="Pfam" id="PF13692">
    <property type="entry name" value="Glyco_trans_1_4"/>
    <property type="match status" value="1"/>
</dbReference>
<organism evidence="1 2">
    <name type="scientific">Raineya orbicola</name>
    <dbReference type="NCBI Taxonomy" id="2016530"/>
    <lineage>
        <taxon>Bacteria</taxon>
        <taxon>Pseudomonadati</taxon>
        <taxon>Bacteroidota</taxon>
        <taxon>Cytophagia</taxon>
        <taxon>Cytophagales</taxon>
        <taxon>Raineyaceae</taxon>
        <taxon>Raineya</taxon>
    </lineage>
</organism>
<sequence length="373" mass="42338">MKLLWITENYPPMRGGMAQSCDRIVFNLRKKNVEIHLLHLNPHVLSPKISVSQCGNDILFPVDEDLAHTFHLLNHFLKTYLLQNQCSHIVSFGGYASMFLSPILSKIFDLPLITLLRGNDFDAGLFSPRRKSLVEECLLQSSLICAVSSDKVKLIQKLYPHLKVVFTPNGIDTSQWHTLPADVEHAQNWRKTHVQAGRKVLGLFGHLKEKKGALFFIETILRADLQDNLHLLIVGEMQSEMKDFLLAENSLAYTHYEFIDRYALLGFYPACDAVAIPSFYDGMPNVLLEAMALGLPIVASRVAGMADVLHNTSNFLFEPNDFESCAETLSFFLQTESSFLQEIGKENYNLVQSHYTESQEADNYLIFFKSVNF</sequence>
<dbReference type="Gene3D" id="3.40.50.2000">
    <property type="entry name" value="Glycogen Phosphorylase B"/>
    <property type="match status" value="2"/>
</dbReference>
<keyword evidence="1" id="KW-0808">Transferase</keyword>
<dbReference type="PANTHER" id="PTHR45947:SF3">
    <property type="entry name" value="SULFOQUINOVOSYL TRANSFERASE SQD2"/>
    <property type="match status" value="1"/>
</dbReference>
<dbReference type="OrthoDB" id="9787111at2"/>
<dbReference type="CDD" id="cd03801">
    <property type="entry name" value="GT4_PimA-like"/>
    <property type="match status" value="1"/>
</dbReference>
<name>A0A2N3I4S5_9BACT</name>
<reference evidence="1 2" key="1">
    <citation type="submission" date="2017-06" db="EMBL/GenBank/DDBJ databases">
        <title>Raineya orbicola gen. nov., sp. nov. a slightly thermophilic bacterium of the phylum Bacteroidetes and the description of Raineyaceae fam. nov.</title>
        <authorList>
            <person name="Albuquerque L."/>
            <person name="Polonia A.R.M."/>
            <person name="Barroso C."/>
            <person name="Froufe H.J.C."/>
            <person name="Lage O."/>
            <person name="Lobo-Da-Cunha A."/>
            <person name="Egas C."/>
            <person name="Da Costa M.S."/>
        </authorList>
    </citation>
    <scope>NUCLEOTIDE SEQUENCE [LARGE SCALE GENOMIC DNA]</scope>
    <source>
        <strain evidence="1 2">SPSPC-11</strain>
    </source>
</reference>
<evidence type="ECO:0000313" key="2">
    <source>
        <dbReference type="Proteomes" id="UP000233387"/>
    </source>
</evidence>
<dbReference type="GO" id="GO:0016757">
    <property type="term" value="F:glycosyltransferase activity"/>
    <property type="evidence" value="ECO:0007669"/>
    <property type="project" value="TreeGrafter"/>
</dbReference>
<dbReference type="EMBL" id="NKXO01000061">
    <property type="protein sequence ID" value="PKQ65291.1"/>
    <property type="molecule type" value="Genomic_DNA"/>
</dbReference>
<dbReference type="Proteomes" id="UP000233387">
    <property type="component" value="Unassembled WGS sequence"/>
</dbReference>
<dbReference type="PANTHER" id="PTHR45947">
    <property type="entry name" value="SULFOQUINOVOSYL TRANSFERASE SQD2"/>
    <property type="match status" value="1"/>
</dbReference>
<protein>
    <submittedName>
        <fullName evidence="1">Glycosyl transferase group 1</fullName>
    </submittedName>
</protein>
<proteinExistence type="predicted"/>
<dbReference type="SUPFAM" id="SSF53756">
    <property type="entry name" value="UDP-Glycosyltransferase/glycogen phosphorylase"/>
    <property type="match status" value="1"/>
</dbReference>
<keyword evidence="2" id="KW-1185">Reference proteome</keyword>
<comment type="caution">
    <text evidence="1">The sequence shown here is derived from an EMBL/GenBank/DDBJ whole genome shotgun (WGS) entry which is preliminary data.</text>
</comment>
<dbReference type="InterPro" id="IPR050194">
    <property type="entry name" value="Glycosyltransferase_grp1"/>
</dbReference>
<gene>
    <name evidence="1" type="ORF">Rain11_2557</name>
</gene>
<accession>A0A2N3I4S5</accession>